<sequence length="108" mass="12378">MPAEALKSDRESTANMHHVLFRKICEEEQVSKDCEEGYLIKIPKKDLGKCENYVDSTLLSIPGKVFNSVADPERFGRRSDSKSTSWIPYASVVHRPNRDTMDHHRTTN</sequence>
<evidence type="ECO:0000313" key="2">
    <source>
        <dbReference type="WBParaSite" id="SMTH1_33620.1"/>
    </source>
</evidence>
<dbReference type="WBParaSite" id="SMTH1_33620.1">
    <property type="protein sequence ID" value="SMTH1_33620.1"/>
    <property type="gene ID" value="SMTH1_33620"/>
</dbReference>
<organism evidence="1 2">
    <name type="scientific">Schistosoma mattheei</name>
    <dbReference type="NCBI Taxonomy" id="31246"/>
    <lineage>
        <taxon>Eukaryota</taxon>
        <taxon>Metazoa</taxon>
        <taxon>Spiralia</taxon>
        <taxon>Lophotrochozoa</taxon>
        <taxon>Platyhelminthes</taxon>
        <taxon>Trematoda</taxon>
        <taxon>Digenea</taxon>
        <taxon>Strigeidida</taxon>
        <taxon>Schistosomatoidea</taxon>
        <taxon>Schistosomatidae</taxon>
        <taxon>Schistosoma</taxon>
    </lineage>
</organism>
<name>A0AA85B6D2_9TREM</name>
<dbReference type="AlphaFoldDB" id="A0AA85B6D2"/>
<evidence type="ECO:0000313" key="1">
    <source>
        <dbReference type="Proteomes" id="UP000050791"/>
    </source>
</evidence>
<reference evidence="2" key="1">
    <citation type="submission" date="2023-11" db="UniProtKB">
        <authorList>
            <consortium name="WormBaseParasite"/>
        </authorList>
    </citation>
    <scope>IDENTIFICATION</scope>
</reference>
<accession>A0AA85B6D2</accession>
<proteinExistence type="predicted"/>
<dbReference type="Proteomes" id="UP000050791">
    <property type="component" value="Unassembled WGS sequence"/>
</dbReference>
<protein>
    <submittedName>
        <fullName evidence="2">Uncharacterized protein</fullName>
    </submittedName>
</protein>